<sequence>MNASLTCTKTKTTLRAMAVTGAPGVEEDLQRPIHRIHRSNVPLKPDKTDPYGWQARGALVRYAPCPFLQIKEGDPDLKTALDEISDWVKEGQDRDASRHGRWAEEFEEFIAHKDRPEAVELKQAKQTKPQSMKQLVALSMIYRRLSGEEMASVRKASIYPRRLSWEALRDKGFETDKWTQLWYVVFPMMLFFFCFSFQSFMLHIATALYVRYMERIDNVLPERTNLADVEGGELFDLVARTVALAAAHGNETEASEEAVRNGNVRIPMSILDLSGAIPAALCTSAFLFSYYKGRFHVGLWYKTYLIACCMAVMKGILDVVTILPDSIGWKQCKERLSPEAFEKMKDRHFFTDFWGSMSQAVVDEVIGVDGKRIRYCADMMLSGHTYFAALFSLAAYKLTGAIDMPAKVQRLVGVVCCICVVVEVVMVAAARFHYTVDMITSVFLVCLLWDSLYIEQTASDWSEGYSWRDPEKFTPRTLCCCRKRQPRTSRKASASGKEMADPALLPGVLPSQSTHLINMRMLEGRAPWEVEAYGCFGLSDDADGQASAGETCPLMCQA</sequence>
<accession>A0A9P1C4M3</accession>
<keyword evidence="4 9" id="KW-0812">Transmembrane</keyword>
<dbReference type="EMBL" id="CAMXCT020000834">
    <property type="protein sequence ID" value="CAL1137131.1"/>
    <property type="molecule type" value="Genomic_DNA"/>
</dbReference>
<protein>
    <submittedName>
        <fullName evidence="13">Pyruvate, phosphate dikinase</fullName>
    </submittedName>
</protein>
<evidence type="ECO:0000256" key="3">
    <source>
        <dbReference type="ARBA" id="ARBA00022679"/>
    </source>
</evidence>
<evidence type="ECO:0000313" key="13">
    <source>
        <dbReference type="EMBL" id="CAL4771068.1"/>
    </source>
</evidence>
<keyword evidence="13" id="KW-0670">Pyruvate</keyword>
<dbReference type="PANTHER" id="PTHR21290">
    <property type="entry name" value="SPHINGOMYELIN SYNTHETASE"/>
    <property type="match status" value="1"/>
</dbReference>
<feature type="transmembrane region" description="Helical" evidence="9">
    <location>
        <begin position="411"/>
        <end position="430"/>
    </location>
</feature>
<keyword evidence="14" id="KW-1185">Reference proteome</keyword>
<dbReference type="PANTHER" id="PTHR21290:SF25">
    <property type="entry name" value="SPHINGOMYELIN SYNTHASE-RELATED PROTEIN 1"/>
    <property type="match status" value="1"/>
</dbReference>
<evidence type="ECO:0000256" key="9">
    <source>
        <dbReference type="SAM" id="Phobius"/>
    </source>
</evidence>
<dbReference type="Proteomes" id="UP001152797">
    <property type="component" value="Unassembled WGS sequence"/>
</dbReference>
<evidence type="ECO:0000256" key="4">
    <source>
        <dbReference type="ARBA" id="ARBA00022692"/>
    </source>
</evidence>
<evidence type="ECO:0000256" key="8">
    <source>
        <dbReference type="ARBA" id="ARBA00023136"/>
    </source>
</evidence>
<keyword evidence="6 9" id="KW-1133">Transmembrane helix</keyword>
<gene>
    <name evidence="11" type="ORF">C1SCF055_LOCUS11344</name>
</gene>
<dbReference type="OrthoDB" id="414965at2759"/>
<evidence type="ECO:0000256" key="2">
    <source>
        <dbReference type="ARBA" id="ARBA00005441"/>
    </source>
</evidence>
<evidence type="ECO:0000313" key="11">
    <source>
        <dbReference type="EMBL" id="CAI3983756.1"/>
    </source>
</evidence>
<feature type="transmembrane region" description="Helical" evidence="9">
    <location>
        <begin position="181"/>
        <end position="210"/>
    </location>
</feature>
<dbReference type="GO" id="GO:0000139">
    <property type="term" value="C:Golgi membrane"/>
    <property type="evidence" value="ECO:0007669"/>
    <property type="project" value="TreeGrafter"/>
</dbReference>
<dbReference type="GO" id="GO:0047493">
    <property type="term" value="F:ceramide cholinephosphotransferase activity"/>
    <property type="evidence" value="ECO:0007669"/>
    <property type="project" value="TreeGrafter"/>
</dbReference>
<feature type="transmembrane region" description="Helical" evidence="9">
    <location>
        <begin position="270"/>
        <end position="291"/>
    </location>
</feature>
<dbReference type="GO" id="GO:0005789">
    <property type="term" value="C:endoplasmic reticulum membrane"/>
    <property type="evidence" value="ECO:0007669"/>
    <property type="project" value="TreeGrafter"/>
</dbReference>
<comment type="similarity">
    <text evidence="2">Belongs to the sphingomyelin synthase family.</text>
</comment>
<proteinExistence type="inferred from homology"/>
<feature type="transmembrane region" description="Helical" evidence="9">
    <location>
        <begin position="381"/>
        <end position="399"/>
    </location>
</feature>
<comment type="subcellular location">
    <subcellularLocation>
        <location evidence="1">Membrane</location>
        <topology evidence="1">Multi-pass membrane protein</topology>
    </subcellularLocation>
</comment>
<keyword evidence="8 9" id="KW-0472">Membrane</keyword>
<reference evidence="11" key="1">
    <citation type="submission" date="2022-10" db="EMBL/GenBank/DDBJ databases">
        <authorList>
            <person name="Chen Y."/>
            <person name="Dougan E. K."/>
            <person name="Chan C."/>
            <person name="Rhodes N."/>
            <person name="Thang M."/>
        </authorList>
    </citation>
    <scope>NUCLEOTIDE SEQUENCE</scope>
</reference>
<keyword evidence="3" id="KW-0808">Transferase</keyword>
<evidence type="ECO:0000313" key="12">
    <source>
        <dbReference type="EMBL" id="CAL1137131.1"/>
    </source>
</evidence>
<keyword evidence="5" id="KW-0746">Sphingolipid metabolism</keyword>
<dbReference type="GO" id="GO:0005886">
    <property type="term" value="C:plasma membrane"/>
    <property type="evidence" value="ECO:0007669"/>
    <property type="project" value="TreeGrafter"/>
</dbReference>
<dbReference type="GO" id="GO:0046513">
    <property type="term" value="P:ceramide biosynthetic process"/>
    <property type="evidence" value="ECO:0007669"/>
    <property type="project" value="TreeGrafter"/>
</dbReference>
<dbReference type="GO" id="GO:0033188">
    <property type="term" value="F:sphingomyelin synthase activity"/>
    <property type="evidence" value="ECO:0007669"/>
    <property type="project" value="TreeGrafter"/>
</dbReference>
<dbReference type="AlphaFoldDB" id="A0A9P1C4M3"/>
<comment type="caution">
    <text evidence="11">The sequence shown here is derived from an EMBL/GenBank/DDBJ whole genome shotgun (WGS) entry which is preliminary data.</text>
</comment>
<evidence type="ECO:0000256" key="6">
    <source>
        <dbReference type="ARBA" id="ARBA00022989"/>
    </source>
</evidence>
<feature type="domain" description="Sphingomyelin synthase-like" evidence="10">
    <location>
        <begin position="376"/>
        <end position="453"/>
    </location>
</feature>
<dbReference type="EMBL" id="CAMXCT010000834">
    <property type="protein sequence ID" value="CAI3983756.1"/>
    <property type="molecule type" value="Genomic_DNA"/>
</dbReference>
<dbReference type="InterPro" id="IPR025749">
    <property type="entry name" value="Sphingomyelin_synth-like_dom"/>
</dbReference>
<feature type="transmembrane region" description="Helical" evidence="9">
    <location>
        <begin position="303"/>
        <end position="323"/>
    </location>
</feature>
<dbReference type="InterPro" id="IPR045221">
    <property type="entry name" value="Sphingomyelin_synth-like"/>
</dbReference>
<dbReference type="Pfam" id="PF14360">
    <property type="entry name" value="PAP2_C"/>
    <property type="match status" value="1"/>
</dbReference>
<evidence type="ECO:0000313" key="14">
    <source>
        <dbReference type="Proteomes" id="UP001152797"/>
    </source>
</evidence>
<evidence type="ECO:0000256" key="5">
    <source>
        <dbReference type="ARBA" id="ARBA00022919"/>
    </source>
</evidence>
<organism evidence="11">
    <name type="scientific">Cladocopium goreaui</name>
    <dbReference type="NCBI Taxonomy" id="2562237"/>
    <lineage>
        <taxon>Eukaryota</taxon>
        <taxon>Sar</taxon>
        <taxon>Alveolata</taxon>
        <taxon>Dinophyceae</taxon>
        <taxon>Suessiales</taxon>
        <taxon>Symbiodiniaceae</taxon>
        <taxon>Cladocopium</taxon>
    </lineage>
</organism>
<evidence type="ECO:0000259" key="10">
    <source>
        <dbReference type="Pfam" id="PF14360"/>
    </source>
</evidence>
<evidence type="ECO:0000256" key="1">
    <source>
        <dbReference type="ARBA" id="ARBA00004141"/>
    </source>
</evidence>
<name>A0A9P1C4M3_9DINO</name>
<keyword evidence="7" id="KW-0443">Lipid metabolism</keyword>
<reference evidence="12" key="2">
    <citation type="submission" date="2024-04" db="EMBL/GenBank/DDBJ databases">
        <authorList>
            <person name="Chen Y."/>
            <person name="Shah S."/>
            <person name="Dougan E. K."/>
            <person name="Thang M."/>
            <person name="Chan C."/>
        </authorList>
    </citation>
    <scope>NUCLEOTIDE SEQUENCE [LARGE SCALE GENOMIC DNA]</scope>
</reference>
<dbReference type="EMBL" id="CAMXCT030000834">
    <property type="protein sequence ID" value="CAL4771068.1"/>
    <property type="molecule type" value="Genomic_DNA"/>
</dbReference>
<evidence type="ECO:0000256" key="7">
    <source>
        <dbReference type="ARBA" id="ARBA00023098"/>
    </source>
</evidence>